<evidence type="ECO:0000313" key="4">
    <source>
        <dbReference type="Proteomes" id="UP000006911"/>
    </source>
</evidence>
<dbReference type="OMA" id="PRTHINF"/>
<feature type="domain" description="CBF1-interacting co-repressor CIR N-terminal" evidence="2">
    <location>
        <begin position="10"/>
        <end position="46"/>
    </location>
</feature>
<gene>
    <name evidence="3" type="ORF">GSTUM_00006659001</name>
</gene>
<accession>D5GEY6</accession>
<dbReference type="Proteomes" id="UP000006911">
    <property type="component" value="Unassembled WGS sequence"/>
</dbReference>
<dbReference type="RefSeq" id="XP_002838888.1">
    <property type="nucleotide sequence ID" value="XM_002838842.1"/>
</dbReference>
<organism evidence="3 4">
    <name type="scientific">Tuber melanosporum (strain Mel28)</name>
    <name type="common">Perigord black truffle</name>
    <dbReference type="NCBI Taxonomy" id="656061"/>
    <lineage>
        <taxon>Eukaryota</taxon>
        <taxon>Fungi</taxon>
        <taxon>Dikarya</taxon>
        <taxon>Ascomycota</taxon>
        <taxon>Pezizomycotina</taxon>
        <taxon>Pezizomycetes</taxon>
        <taxon>Pezizales</taxon>
        <taxon>Tuberaceae</taxon>
        <taxon>Tuber</taxon>
    </lineage>
</organism>
<dbReference type="InterPro" id="IPR039875">
    <property type="entry name" value="LENG1-like"/>
</dbReference>
<evidence type="ECO:0000259" key="2">
    <source>
        <dbReference type="SMART" id="SM01083"/>
    </source>
</evidence>
<dbReference type="GeneID" id="9188617"/>
<evidence type="ECO:0000313" key="3">
    <source>
        <dbReference type="EMBL" id="CAZ83079.1"/>
    </source>
</evidence>
<sequence length="370" mass="42116">MPLHLLHHKSYHVYSAENIARVRRDEVDAAAREAAEDARMQAADAEARMKLLRERAREGGSAVAAERGPERGALEQTARHIETQDHRPRQPLEGGILGADGHINLFPAPTAPQGGNPEREREKREEKERAEGAMGKAVGERRPWYSTVDLVSGRQREKEKDGRKSEWEGKRDDRRKEAGDPLGVIRRGVREVKEARRDREEWKRRREREVGGAEARGWQDGRDEKAERIERADRGGRDSGRKRRRRSFSRSGGGSPNRHDRSHKRHSHSHSRSVSHSQSRRHRHHRDDPGRHSHHHHSRSHHRGSGSDSGSRSISPNPTLESLRKEKLQRESAERQKASLLLAKAQADSEPGWKPVPGGRYSSQFGNRPG</sequence>
<reference evidence="3 4" key="1">
    <citation type="journal article" date="2010" name="Nature">
        <title>Perigord black truffle genome uncovers evolutionary origins and mechanisms of symbiosis.</title>
        <authorList>
            <person name="Martin F."/>
            <person name="Kohler A."/>
            <person name="Murat C."/>
            <person name="Balestrini R."/>
            <person name="Coutinho P.M."/>
            <person name="Jaillon O."/>
            <person name="Montanini B."/>
            <person name="Morin E."/>
            <person name="Noel B."/>
            <person name="Percudani R."/>
            <person name="Porcel B."/>
            <person name="Rubini A."/>
            <person name="Amicucci A."/>
            <person name="Amselem J."/>
            <person name="Anthouard V."/>
            <person name="Arcioni S."/>
            <person name="Artiguenave F."/>
            <person name="Aury J.M."/>
            <person name="Ballario P."/>
            <person name="Bolchi A."/>
            <person name="Brenna A."/>
            <person name="Brun A."/>
            <person name="Buee M."/>
            <person name="Cantarel B."/>
            <person name="Chevalier G."/>
            <person name="Couloux A."/>
            <person name="Da Silva C."/>
            <person name="Denoeud F."/>
            <person name="Duplessis S."/>
            <person name="Ghignone S."/>
            <person name="Hilselberger B."/>
            <person name="Iotti M."/>
            <person name="Marcais B."/>
            <person name="Mello A."/>
            <person name="Miranda M."/>
            <person name="Pacioni G."/>
            <person name="Quesneville H."/>
            <person name="Riccioni C."/>
            <person name="Ruotolo R."/>
            <person name="Splivallo R."/>
            <person name="Stocchi V."/>
            <person name="Tisserant E."/>
            <person name="Viscomi A.R."/>
            <person name="Zambonelli A."/>
            <person name="Zampieri E."/>
            <person name="Henrissat B."/>
            <person name="Lebrun M.H."/>
            <person name="Paolocci F."/>
            <person name="Bonfante P."/>
            <person name="Ottonello S."/>
            <person name="Wincker P."/>
        </authorList>
    </citation>
    <scope>NUCLEOTIDE SEQUENCE [LARGE SCALE GENOMIC DNA]</scope>
    <source>
        <strain evidence="3 4">Mel28</strain>
    </source>
</reference>
<dbReference type="KEGG" id="tml:GSTUM_00006659001"/>
<dbReference type="HOGENOM" id="CLU_047019_0_1_1"/>
<dbReference type="eggNOG" id="ENOG502RR25">
    <property type="taxonomic scope" value="Eukaryota"/>
</dbReference>
<feature type="compositionally biased region" description="Basic and acidic residues" evidence="1">
    <location>
        <begin position="79"/>
        <end position="90"/>
    </location>
</feature>
<proteinExistence type="predicted"/>
<feature type="compositionally biased region" description="Polar residues" evidence="1">
    <location>
        <begin position="361"/>
        <end position="370"/>
    </location>
</feature>
<dbReference type="PANTHER" id="PTHR22093:SF0">
    <property type="entry name" value="LEUKOCYTE RECEPTOR CLUSTER MEMBER 1"/>
    <property type="match status" value="1"/>
</dbReference>
<feature type="compositionally biased region" description="Basic residues" evidence="1">
    <location>
        <begin position="292"/>
        <end position="304"/>
    </location>
</feature>
<name>D5GEY6_TUBMM</name>
<feature type="compositionally biased region" description="Basic and acidic residues" evidence="1">
    <location>
        <begin position="117"/>
        <end position="131"/>
    </location>
</feature>
<protein>
    <submittedName>
        <fullName evidence="3">(Perigord truffle) hypothetical protein</fullName>
    </submittedName>
</protein>
<dbReference type="AlphaFoldDB" id="D5GEY6"/>
<dbReference type="SMART" id="SM01083">
    <property type="entry name" value="Cir_N"/>
    <property type="match status" value="1"/>
</dbReference>
<dbReference type="EMBL" id="FN430197">
    <property type="protein sequence ID" value="CAZ83079.1"/>
    <property type="molecule type" value="Genomic_DNA"/>
</dbReference>
<feature type="compositionally biased region" description="Basic residues" evidence="1">
    <location>
        <begin position="260"/>
        <end position="285"/>
    </location>
</feature>
<evidence type="ECO:0000256" key="1">
    <source>
        <dbReference type="SAM" id="MobiDB-lite"/>
    </source>
</evidence>
<dbReference type="InParanoid" id="D5GEY6"/>
<feature type="compositionally biased region" description="Basic and acidic residues" evidence="1">
    <location>
        <begin position="188"/>
        <end position="239"/>
    </location>
</feature>
<feature type="region of interest" description="Disordered" evidence="1">
    <location>
        <begin position="79"/>
        <end position="370"/>
    </location>
</feature>
<dbReference type="PANTHER" id="PTHR22093">
    <property type="entry name" value="LEUKOCYTE RECEPTOR CLUSTER LRC MEMBER 1"/>
    <property type="match status" value="1"/>
</dbReference>
<feature type="compositionally biased region" description="Basic and acidic residues" evidence="1">
    <location>
        <begin position="154"/>
        <end position="179"/>
    </location>
</feature>
<feature type="compositionally biased region" description="Basic and acidic residues" evidence="1">
    <location>
        <begin position="322"/>
        <end position="337"/>
    </location>
</feature>
<dbReference type="InterPro" id="IPR019339">
    <property type="entry name" value="CIR_N_dom"/>
</dbReference>
<keyword evidence="4" id="KW-1185">Reference proteome</keyword>
<dbReference type="STRING" id="656061.D5GEY6"/>